<dbReference type="AlphaFoldDB" id="A0A0W0S547"/>
<evidence type="ECO:0000313" key="5">
    <source>
        <dbReference type="Proteomes" id="UP000054921"/>
    </source>
</evidence>
<dbReference type="InterPro" id="IPR002110">
    <property type="entry name" value="Ankyrin_rpt"/>
</dbReference>
<dbReference type="OrthoDB" id="947125at2"/>
<sequence length="623" mass="71831">MKSKDENISLKRKASAIEQVQLDGPRSLEVDGIMEIGKEEFYQQKAPKRQKEITDNSSNELLPPTIMEELLKLMFSQPEVLTPQPLNPNLYSSIFSPLNEPQQKEVMTQTVEGNNEGVQILTIDDEDKGREKELVTDDNRFSTTTPAQSHRPIFYLDDINSIQELENSIHLSVNGSQVNFQYKSGKKDQPDLVYIAPLNLISSQQIHYGVYARRFIKKGTVLFEYTGEKVSDEENQDEKKDRDYFMFLKNRNKILDAKYQGNVSRFINASTIQENVEFIEKKKRMLVVAARDIYEDEQLLVDYGKDYYFCFKPLFLHPSDNFRCAQEIFEEYQDNYHPVPYNFANCTYDLSPLGITKEDTAFLPKPVYEMLQNRNIRKYDSISHLPLPILKVKDGQFMPLWQQERITLLLMAAFLGNVTVLKKLLQNPKMDTTIQQAMSGRTALHLACLGTSLDRTPRDIKNRLAAIDLLLEKPGLDFKDRNHRTPIFTLIDNGSPNYLKHLLQKIKPSVTNFQRHKKNQLDPFFYALKKNKKDHASVIIDYMDSIGKLSKYAEHIKEFVRKALIFNNGRCDLKLIAACNEVLEKKGIPGIVVKMPNLFKPLVAIPNDQNMICRGNSQSNLPL</sequence>
<dbReference type="InterPro" id="IPR001214">
    <property type="entry name" value="SET_dom"/>
</dbReference>
<dbReference type="PANTHER" id="PTHR24198:SF165">
    <property type="entry name" value="ANKYRIN REPEAT-CONTAINING PROTEIN-RELATED"/>
    <property type="match status" value="1"/>
</dbReference>
<dbReference type="Gene3D" id="2.170.270.10">
    <property type="entry name" value="SET domain"/>
    <property type="match status" value="1"/>
</dbReference>
<organism evidence="4 5">
    <name type="scientific">Legionella cherrii</name>
    <dbReference type="NCBI Taxonomy" id="28084"/>
    <lineage>
        <taxon>Bacteria</taxon>
        <taxon>Pseudomonadati</taxon>
        <taxon>Pseudomonadota</taxon>
        <taxon>Gammaproteobacteria</taxon>
        <taxon>Legionellales</taxon>
        <taxon>Legionellaceae</taxon>
        <taxon>Legionella</taxon>
    </lineage>
</organism>
<dbReference type="SUPFAM" id="SSF82199">
    <property type="entry name" value="SET domain"/>
    <property type="match status" value="1"/>
</dbReference>
<dbReference type="Gene3D" id="1.25.40.20">
    <property type="entry name" value="Ankyrin repeat-containing domain"/>
    <property type="match status" value="1"/>
</dbReference>
<gene>
    <name evidence="4" type="ORF">Lche_3271</name>
</gene>
<keyword evidence="1" id="KW-0677">Repeat</keyword>
<dbReference type="Pfam" id="PF00856">
    <property type="entry name" value="SET"/>
    <property type="match status" value="1"/>
</dbReference>
<keyword evidence="2" id="KW-0040">ANK repeat</keyword>
<reference evidence="4 5" key="1">
    <citation type="submission" date="2015-11" db="EMBL/GenBank/DDBJ databases">
        <title>Genomic analysis of 38 Legionella species identifies large and diverse effector repertoires.</title>
        <authorList>
            <person name="Burstein D."/>
            <person name="Amaro F."/>
            <person name="Zusman T."/>
            <person name="Lifshitz Z."/>
            <person name="Cohen O."/>
            <person name="Gilbert J.A."/>
            <person name="Pupko T."/>
            <person name="Shuman H.A."/>
            <person name="Segal G."/>
        </authorList>
    </citation>
    <scope>NUCLEOTIDE SEQUENCE [LARGE SCALE GENOMIC DNA]</scope>
    <source>
        <strain evidence="4 5">ORW</strain>
    </source>
</reference>
<dbReference type="SMART" id="SM00317">
    <property type="entry name" value="SET"/>
    <property type="match status" value="1"/>
</dbReference>
<dbReference type="SUPFAM" id="SSF48403">
    <property type="entry name" value="Ankyrin repeat"/>
    <property type="match status" value="1"/>
</dbReference>
<feature type="domain" description="SET" evidence="3">
    <location>
        <begin position="196"/>
        <end position="304"/>
    </location>
</feature>
<dbReference type="STRING" id="28084.Lche_3271"/>
<dbReference type="PATRIC" id="fig|28084.5.peg.3549"/>
<evidence type="ECO:0000256" key="1">
    <source>
        <dbReference type="ARBA" id="ARBA00022737"/>
    </source>
</evidence>
<dbReference type="RefSeq" id="WP_058388322.1">
    <property type="nucleotide sequence ID" value="NZ_LNXW01000014.1"/>
</dbReference>
<accession>A0A0W0S547</accession>
<dbReference type="PANTHER" id="PTHR24198">
    <property type="entry name" value="ANKYRIN REPEAT AND PROTEIN KINASE DOMAIN-CONTAINING PROTEIN"/>
    <property type="match status" value="1"/>
</dbReference>
<evidence type="ECO:0000313" key="4">
    <source>
        <dbReference type="EMBL" id="KTC78482.1"/>
    </source>
</evidence>
<dbReference type="InterPro" id="IPR046341">
    <property type="entry name" value="SET_dom_sf"/>
</dbReference>
<dbReference type="InterPro" id="IPR036770">
    <property type="entry name" value="Ankyrin_rpt-contain_sf"/>
</dbReference>
<dbReference type="Proteomes" id="UP000054921">
    <property type="component" value="Unassembled WGS sequence"/>
</dbReference>
<proteinExistence type="predicted"/>
<evidence type="ECO:0000256" key="2">
    <source>
        <dbReference type="ARBA" id="ARBA00023043"/>
    </source>
</evidence>
<name>A0A0W0S547_9GAMM</name>
<protein>
    <submittedName>
        <fullName evidence="4">Eukaryotic huntingtin interacting protein B</fullName>
    </submittedName>
</protein>
<dbReference type="SMART" id="SM00248">
    <property type="entry name" value="ANK"/>
    <property type="match status" value="4"/>
</dbReference>
<dbReference type="EMBL" id="LNXW01000014">
    <property type="protein sequence ID" value="KTC78482.1"/>
    <property type="molecule type" value="Genomic_DNA"/>
</dbReference>
<evidence type="ECO:0000259" key="3">
    <source>
        <dbReference type="PROSITE" id="PS50280"/>
    </source>
</evidence>
<dbReference type="PROSITE" id="PS50280">
    <property type="entry name" value="SET"/>
    <property type="match status" value="1"/>
</dbReference>
<comment type="caution">
    <text evidence="4">The sequence shown here is derived from an EMBL/GenBank/DDBJ whole genome shotgun (WGS) entry which is preliminary data.</text>
</comment>